<dbReference type="eggNOG" id="KOG1505">
    <property type="taxonomic scope" value="Eukaryota"/>
</dbReference>
<evidence type="ECO:0000256" key="3">
    <source>
        <dbReference type="ARBA" id="ARBA00023315"/>
    </source>
</evidence>
<evidence type="ECO:0000313" key="7">
    <source>
        <dbReference type="Proteomes" id="UP000011761"/>
    </source>
</evidence>
<dbReference type="KEGG" id="bcom:BAUCODRAFT_68107"/>
<dbReference type="STRING" id="717646.M2NEE1"/>
<dbReference type="GO" id="GO:0005783">
    <property type="term" value="C:endoplasmic reticulum"/>
    <property type="evidence" value="ECO:0007669"/>
    <property type="project" value="TreeGrafter"/>
</dbReference>
<organism evidence="6 7">
    <name type="scientific">Baudoinia panamericana (strain UAMH 10762)</name>
    <name type="common">Angels' share fungus</name>
    <name type="synonym">Baudoinia compniacensis (strain UAMH 10762)</name>
    <dbReference type="NCBI Taxonomy" id="717646"/>
    <lineage>
        <taxon>Eukaryota</taxon>
        <taxon>Fungi</taxon>
        <taxon>Dikarya</taxon>
        <taxon>Ascomycota</taxon>
        <taxon>Pezizomycotina</taxon>
        <taxon>Dothideomycetes</taxon>
        <taxon>Dothideomycetidae</taxon>
        <taxon>Mycosphaerellales</taxon>
        <taxon>Teratosphaeriaceae</taxon>
        <taxon>Baudoinia</taxon>
    </lineage>
</organism>
<evidence type="ECO:0000313" key="6">
    <source>
        <dbReference type="EMBL" id="EMC97325.1"/>
    </source>
</evidence>
<dbReference type="GO" id="GO:0016746">
    <property type="term" value="F:acyltransferase activity"/>
    <property type="evidence" value="ECO:0007669"/>
    <property type="project" value="UniProtKB-KW"/>
</dbReference>
<dbReference type="CDD" id="cd07990">
    <property type="entry name" value="LPLAT_LCLAT1-like"/>
    <property type="match status" value="1"/>
</dbReference>
<dbReference type="Proteomes" id="UP000011761">
    <property type="component" value="Unassembled WGS sequence"/>
</dbReference>
<keyword evidence="3" id="KW-0012">Acyltransferase</keyword>
<dbReference type="SUPFAM" id="SSF69593">
    <property type="entry name" value="Glycerol-3-phosphate (1)-acyltransferase"/>
    <property type="match status" value="1"/>
</dbReference>
<dbReference type="OMA" id="RMVMIAN"/>
<feature type="domain" description="Phospholipid/glycerol acyltransferase" evidence="5">
    <location>
        <begin position="113"/>
        <end position="251"/>
    </location>
</feature>
<protein>
    <recommendedName>
        <fullName evidence="5">Phospholipid/glycerol acyltransferase domain-containing protein</fullName>
    </recommendedName>
</protein>
<dbReference type="GO" id="GO:0036149">
    <property type="term" value="P:phosphatidylinositol acyl-chain remodeling"/>
    <property type="evidence" value="ECO:0007669"/>
    <property type="project" value="TreeGrafter"/>
</dbReference>
<accession>M2NEE1</accession>
<dbReference type="RefSeq" id="XP_007675402.1">
    <property type="nucleotide sequence ID" value="XM_007677212.1"/>
</dbReference>
<dbReference type="EMBL" id="KB445554">
    <property type="protein sequence ID" value="EMC97325.1"/>
    <property type="molecule type" value="Genomic_DNA"/>
</dbReference>
<keyword evidence="4" id="KW-1133">Transmembrane helix</keyword>
<dbReference type="Pfam" id="PF01553">
    <property type="entry name" value="Acyltransferase"/>
    <property type="match status" value="1"/>
</dbReference>
<gene>
    <name evidence="6" type="ORF">BAUCODRAFT_68107</name>
</gene>
<keyword evidence="2" id="KW-0808">Transferase</keyword>
<evidence type="ECO:0000256" key="2">
    <source>
        <dbReference type="ARBA" id="ARBA00022679"/>
    </source>
</evidence>
<evidence type="ECO:0000259" key="5">
    <source>
        <dbReference type="SMART" id="SM00563"/>
    </source>
</evidence>
<comment type="similarity">
    <text evidence="1">Belongs to the 1-acyl-sn-glycerol-3-phosphate acyltransferase family.</text>
</comment>
<keyword evidence="7" id="KW-1185">Reference proteome</keyword>
<name>M2NEE1_BAUPA</name>
<keyword evidence="4" id="KW-0472">Membrane</keyword>
<reference evidence="6 7" key="1">
    <citation type="journal article" date="2012" name="PLoS Pathog.">
        <title>Diverse lifestyles and strategies of plant pathogenesis encoded in the genomes of eighteen Dothideomycetes fungi.</title>
        <authorList>
            <person name="Ohm R.A."/>
            <person name="Feau N."/>
            <person name="Henrissat B."/>
            <person name="Schoch C.L."/>
            <person name="Horwitz B.A."/>
            <person name="Barry K.W."/>
            <person name="Condon B.J."/>
            <person name="Copeland A.C."/>
            <person name="Dhillon B."/>
            <person name="Glaser F."/>
            <person name="Hesse C.N."/>
            <person name="Kosti I."/>
            <person name="LaButti K."/>
            <person name="Lindquist E.A."/>
            <person name="Lucas S."/>
            <person name="Salamov A.A."/>
            <person name="Bradshaw R.E."/>
            <person name="Ciuffetti L."/>
            <person name="Hamelin R.C."/>
            <person name="Kema G.H.J."/>
            <person name="Lawrence C."/>
            <person name="Scott J.A."/>
            <person name="Spatafora J.W."/>
            <person name="Turgeon B.G."/>
            <person name="de Wit P.J.G.M."/>
            <person name="Zhong S."/>
            <person name="Goodwin S.B."/>
            <person name="Grigoriev I.V."/>
        </authorList>
    </citation>
    <scope>NUCLEOTIDE SEQUENCE [LARGE SCALE GENOMIC DNA]</scope>
    <source>
        <strain evidence="6 7">UAMH 10762</strain>
    </source>
</reference>
<dbReference type="GeneID" id="19116406"/>
<dbReference type="AlphaFoldDB" id="M2NEE1"/>
<dbReference type="PANTHER" id="PTHR10983:SF16">
    <property type="entry name" value="LYSOCARDIOLIPIN ACYLTRANSFERASE 1"/>
    <property type="match status" value="1"/>
</dbReference>
<feature type="transmembrane region" description="Helical" evidence="4">
    <location>
        <begin position="29"/>
        <end position="52"/>
    </location>
</feature>
<dbReference type="SMART" id="SM00563">
    <property type="entry name" value="PlsC"/>
    <property type="match status" value="1"/>
</dbReference>
<evidence type="ECO:0000256" key="4">
    <source>
        <dbReference type="SAM" id="Phobius"/>
    </source>
</evidence>
<sequence length="405" mass="46722">MGATPAEVEETLGGPKHGPAMATLRTVGFFIYFLGSCLFIHFSQLLGAPLYFCNKDYFYAYMAWTKEFFGLLVTTMTQWWSPTVIRLSGDKSMSGLIKQHKDGMLRMKLGERVVLMANHQIYTDWLYMWWIGYTNSPPMHGHIYIILKESLKWAPIIGPAMQFYGFIFMARKWSKDQERMRYRLRKLSTSKHSGPKSGALKGASLDPMWLLIFPEGTNVSANTRNGSKKYSEKMGIPDMKHQLLPRSTGLQFCLQECADTVEYLYDCTIGYEGIPHGLYGQDVFTLRSVYFQGRPPKSVNMHWRRFKIADLPVNDHDAMSQWVLDRWREKDELLEHFYQNGKFPGDPDAVEIEGGPQEKEWKTPYINTEVKPRNPVEFLQMFAPVTAAGWFAYSLVKAVDWVFGK</sequence>
<evidence type="ECO:0000256" key="1">
    <source>
        <dbReference type="ARBA" id="ARBA00008655"/>
    </source>
</evidence>
<dbReference type="PANTHER" id="PTHR10983">
    <property type="entry name" value="1-ACYLGLYCEROL-3-PHOSPHATE ACYLTRANSFERASE-RELATED"/>
    <property type="match status" value="1"/>
</dbReference>
<dbReference type="InterPro" id="IPR032098">
    <property type="entry name" value="Acyltransf_C"/>
</dbReference>
<dbReference type="InterPro" id="IPR002123">
    <property type="entry name" value="Plipid/glycerol_acylTrfase"/>
</dbReference>
<keyword evidence="4" id="KW-0812">Transmembrane</keyword>
<dbReference type="OrthoDB" id="189226at2759"/>
<dbReference type="Pfam" id="PF16076">
    <property type="entry name" value="Acyltransf_C"/>
    <property type="match status" value="1"/>
</dbReference>
<dbReference type="HOGENOM" id="CLU_041844_3_2_1"/>
<proteinExistence type="inferred from homology"/>